<proteinExistence type="predicted"/>
<dbReference type="PANTHER" id="PTHR38248:SF2">
    <property type="entry name" value="FUNK1 11"/>
    <property type="match status" value="1"/>
</dbReference>
<feature type="compositionally biased region" description="Basic residues" evidence="1">
    <location>
        <begin position="228"/>
        <end position="241"/>
    </location>
</feature>
<dbReference type="Proteomes" id="UP000724874">
    <property type="component" value="Unassembled WGS sequence"/>
</dbReference>
<sequence>MSPSSSRSGSSASRSSSRSRSSTSDTSQETSSDDSDMSTPYRAGASTMVQHDVDTMKKFLKIETNNHTYRAVSVKHFVTNIWGLDETDADTIISSSIAHSPEELASYTSVLGYARSKEIDLHKPFRDISQYLLTKVCSILHKDPGSLQTDFWDGKGTTMLISEFTGRKPDLVRFWTPMEDIRWHFAKAPLEFKKPHGPKSWLDTIAEEGGNAASSSSTSQLENPPPQAKKRPKKSERRSKVKQSSSTSTSTSGSTKEAEPGQKRSRDGAEDNNGARDRKRNRTSLTQDELQVASYILECFGSSNRHFVTGILAEGTRISLWYFDRVAVIRTQTFQLDDAAHGAQFLALALYALDQADMSHSGFNPHIYEFTAPSDHEIPVTEACISPLERPAHEESTSLCFRLPKQAPTQKDYIFQIKKFLFKYRGIMGRGTLVAAIQIYTMNECLYRDHCVIKLSWQYTSRQSEGGILAALRKAIPAWTNNLPNPIFHATYNSAELGIPRSKMELTEVDSTKPIKDRDLHVLVSDMYKNLWEADDVEEFKRIFLDCIECHYHAYTTGRVLHRDISENNLMIWRPVNKAEVDSEGSELEDGAQKSFGQKSFGILNDFDMAVNINDKDKSSPSGASHRTGTLPFMALDLLDVSEDRGHAYRHDLESFFYILVWAAVHYDFKNKRRHTKTPQKLQKWLDHGGAYAEKKSFFDKAIGKKSEIYKSVVTEFKDVWNAWVIPLHHLFGDAISNQSIYARRETDYRLRNNKRAYYL</sequence>
<dbReference type="Gene3D" id="1.10.510.10">
    <property type="entry name" value="Transferase(Phosphotransferase) domain 1"/>
    <property type="match status" value="1"/>
</dbReference>
<feature type="compositionally biased region" description="Low complexity" evidence="1">
    <location>
        <begin position="1"/>
        <end position="30"/>
    </location>
</feature>
<dbReference type="PROSITE" id="PS50011">
    <property type="entry name" value="PROTEIN_KINASE_DOM"/>
    <property type="match status" value="1"/>
</dbReference>
<dbReference type="GO" id="GO:0005524">
    <property type="term" value="F:ATP binding"/>
    <property type="evidence" value="ECO:0007669"/>
    <property type="project" value="InterPro"/>
</dbReference>
<evidence type="ECO:0000259" key="2">
    <source>
        <dbReference type="PROSITE" id="PS50011"/>
    </source>
</evidence>
<feature type="region of interest" description="Disordered" evidence="1">
    <location>
        <begin position="1"/>
        <end position="42"/>
    </location>
</feature>
<feature type="compositionally biased region" description="Basic and acidic residues" evidence="1">
    <location>
        <begin position="256"/>
        <end position="276"/>
    </location>
</feature>
<feature type="domain" description="Protein kinase" evidence="2">
    <location>
        <begin position="422"/>
        <end position="725"/>
    </location>
</feature>
<dbReference type="InterPro" id="IPR011009">
    <property type="entry name" value="Kinase-like_dom_sf"/>
</dbReference>
<dbReference type="PANTHER" id="PTHR38248">
    <property type="entry name" value="FUNK1 6"/>
    <property type="match status" value="1"/>
</dbReference>
<accession>A0A9P5NPE3</accession>
<gene>
    <name evidence="3" type="ORF">CPB84DRAFT_1847691</name>
</gene>
<comment type="caution">
    <text evidence="3">The sequence shown here is derived from an EMBL/GenBank/DDBJ whole genome shotgun (WGS) entry which is preliminary data.</text>
</comment>
<dbReference type="GO" id="GO:0004672">
    <property type="term" value="F:protein kinase activity"/>
    <property type="evidence" value="ECO:0007669"/>
    <property type="project" value="InterPro"/>
</dbReference>
<evidence type="ECO:0000313" key="3">
    <source>
        <dbReference type="EMBL" id="KAF8899477.1"/>
    </source>
</evidence>
<evidence type="ECO:0000313" key="4">
    <source>
        <dbReference type="Proteomes" id="UP000724874"/>
    </source>
</evidence>
<protein>
    <recommendedName>
        <fullName evidence="2">Protein kinase domain-containing protein</fullName>
    </recommendedName>
</protein>
<dbReference type="EMBL" id="JADNYJ010000053">
    <property type="protein sequence ID" value="KAF8899477.1"/>
    <property type="molecule type" value="Genomic_DNA"/>
</dbReference>
<feature type="region of interest" description="Disordered" evidence="1">
    <location>
        <begin position="208"/>
        <end position="285"/>
    </location>
</feature>
<name>A0A9P5NPE3_GYMJU</name>
<dbReference type="AlphaFoldDB" id="A0A9P5NPE3"/>
<dbReference type="OrthoDB" id="5569250at2759"/>
<feature type="compositionally biased region" description="Low complexity" evidence="1">
    <location>
        <begin position="242"/>
        <end position="255"/>
    </location>
</feature>
<dbReference type="InterPro" id="IPR000719">
    <property type="entry name" value="Prot_kinase_dom"/>
</dbReference>
<keyword evidence="4" id="KW-1185">Reference proteome</keyword>
<organism evidence="3 4">
    <name type="scientific">Gymnopilus junonius</name>
    <name type="common">Spectacular rustgill mushroom</name>
    <name type="synonym">Gymnopilus spectabilis subsp. junonius</name>
    <dbReference type="NCBI Taxonomy" id="109634"/>
    <lineage>
        <taxon>Eukaryota</taxon>
        <taxon>Fungi</taxon>
        <taxon>Dikarya</taxon>
        <taxon>Basidiomycota</taxon>
        <taxon>Agaricomycotina</taxon>
        <taxon>Agaricomycetes</taxon>
        <taxon>Agaricomycetidae</taxon>
        <taxon>Agaricales</taxon>
        <taxon>Agaricineae</taxon>
        <taxon>Hymenogastraceae</taxon>
        <taxon>Gymnopilus</taxon>
    </lineage>
</organism>
<reference evidence="3" key="1">
    <citation type="submission" date="2020-11" db="EMBL/GenBank/DDBJ databases">
        <authorList>
            <consortium name="DOE Joint Genome Institute"/>
            <person name="Ahrendt S."/>
            <person name="Riley R."/>
            <person name="Andreopoulos W."/>
            <person name="LaButti K."/>
            <person name="Pangilinan J."/>
            <person name="Ruiz-duenas F.J."/>
            <person name="Barrasa J.M."/>
            <person name="Sanchez-Garcia M."/>
            <person name="Camarero S."/>
            <person name="Miyauchi S."/>
            <person name="Serrano A."/>
            <person name="Linde D."/>
            <person name="Babiker R."/>
            <person name="Drula E."/>
            <person name="Ayuso-Fernandez I."/>
            <person name="Pacheco R."/>
            <person name="Padilla G."/>
            <person name="Ferreira P."/>
            <person name="Barriuso J."/>
            <person name="Kellner H."/>
            <person name="Castanera R."/>
            <person name="Alfaro M."/>
            <person name="Ramirez L."/>
            <person name="Pisabarro A.G."/>
            <person name="Kuo A."/>
            <person name="Tritt A."/>
            <person name="Lipzen A."/>
            <person name="He G."/>
            <person name="Yan M."/>
            <person name="Ng V."/>
            <person name="Cullen D."/>
            <person name="Martin F."/>
            <person name="Rosso M.-N."/>
            <person name="Henrissat B."/>
            <person name="Hibbett D."/>
            <person name="Martinez A.T."/>
            <person name="Grigoriev I.V."/>
        </authorList>
    </citation>
    <scope>NUCLEOTIDE SEQUENCE</scope>
    <source>
        <strain evidence="3">AH 44721</strain>
    </source>
</reference>
<dbReference type="SUPFAM" id="SSF56112">
    <property type="entry name" value="Protein kinase-like (PK-like)"/>
    <property type="match status" value="1"/>
</dbReference>
<dbReference type="Pfam" id="PF17667">
    <property type="entry name" value="Pkinase_fungal"/>
    <property type="match status" value="2"/>
</dbReference>
<dbReference type="InterPro" id="IPR040976">
    <property type="entry name" value="Pkinase_fungal"/>
</dbReference>
<evidence type="ECO:0000256" key="1">
    <source>
        <dbReference type="SAM" id="MobiDB-lite"/>
    </source>
</evidence>